<dbReference type="Gene3D" id="1.20.81.30">
    <property type="entry name" value="Type II secretion system (T2SS), domain F"/>
    <property type="match status" value="1"/>
</dbReference>
<evidence type="ECO:0000256" key="6">
    <source>
        <dbReference type="SAM" id="Phobius"/>
    </source>
</evidence>
<organism evidence="8 9">
    <name type="scientific">Qipengyuania psychrotolerans</name>
    <dbReference type="NCBI Taxonomy" id="2867238"/>
    <lineage>
        <taxon>Bacteria</taxon>
        <taxon>Pseudomonadati</taxon>
        <taxon>Pseudomonadota</taxon>
        <taxon>Alphaproteobacteria</taxon>
        <taxon>Sphingomonadales</taxon>
        <taxon>Erythrobacteraceae</taxon>
        <taxon>Qipengyuania</taxon>
    </lineage>
</organism>
<comment type="subcellular location">
    <subcellularLocation>
        <location evidence="1">Cell membrane</location>
        <topology evidence="1">Multi-pass membrane protein</topology>
    </subcellularLocation>
</comment>
<protein>
    <submittedName>
        <fullName evidence="8">Type II secretion system F family protein</fullName>
    </submittedName>
</protein>
<evidence type="ECO:0000256" key="4">
    <source>
        <dbReference type="ARBA" id="ARBA00022989"/>
    </source>
</evidence>
<keyword evidence="9" id="KW-1185">Reference proteome</keyword>
<evidence type="ECO:0000313" key="9">
    <source>
        <dbReference type="Proteomes" id="UP000824280"/>
    </source>
</evidence>
<evidence type="ECO:0000256" key="5">
    <source>
        <dbReference type="ARBA" id="ARBA00023136"/>
    </source>
</evidence>
<name>A0ABX8ZE36_9SPHN</name>
<evidence type="ECO:0000256" key="1">
    <source>
        <dbReference type="ARBA" id="ARBA00004651"/>
    </source>
</evidence>
<dbReference type="PANTHER" id="PTHR35007:SF1">
    <property type="entry name" value="PILUS ASSEMBLY PROTEIN"/>
    <property type="match status" value="1"/>
</dbReference>
<feature type="domain" description="Type II secretion system protein GspF" evidence="7">
    <location>
        <begin position="166"/>
        <end position="288"/>
    </location>
</feature>
<gene>
    <name evidence="8" type="ORF">K3166_00665</name>
</gene>
<proteinExistence type="predicted"/>
<evidence type="ECO:0000256" key="2">
    <source>
        <dbReference type="ARBA" id="ARBA00022475"/>
    </source>
</evidence>
<dbReference type="InterPro" id="IPR042094">
    <property type="entry name" value="T2SS_GspF_sf"/>
</dbReference>
<evidence type="ECO:0000256" key="3">
    <source>
        <dbReference type="ARBA" id="ARBA00022692"/>
    </source>
</evidence>
<sequence>MTTEIIRIGFLLAIFAAAFLLFQTVGRIAAAKRAHIVATNRRMSLIQGGASREELYGELLKNRPREHSGMPGFLRNFVVTFEASVYASGISWSISQVVTAMVVGTALLFVIAIGIALGSGSDLGFGTLQLCLIFALAAGVMLPYLALRRLAAGRRKAMEKQFPVALDIFVRALRSGHPVASAIDLLTQEMEDPIGSEFGLVSDEITYGADLKDALEAMADRWQLEDMRMFVVSLSVQAETGGNLAEILENLSSVIRDRASLYMKVRALSSEGRMTGWMLTLLPVLTFVGGFLSSPKFYLNVADDPMFIAISIFLLVLYVIGLISIRKLTDLKV</sequence>
<accession>A0ABX8ZE36</accession>
<dbReference type="Pfam" id="PF00482">
    <property type="entry name" value="T2SSF"/>
    <property type="match status" value="1"/>
</dbReference>
<dbReference type="RefSeq" id="WP_221422800.1">
    <property type="nucleotide sequence ID" value="NZ_CP081297.1"/>
</dbReference>
<feature type="transmembrane region" description="Helical" evidence="6">
    <location>
        <begin position="123"/>
        <end position="147"/>
    </location>
</feature>
<keyword evidence="3 6" id="KW-0812">Transmembrane</keyword>
<keyword evidence="4 6" id="KW-1133">Transmembrane helix</keyword>
<feature type="transmembrane region" description="Helical" evidence="6">
    <location>
        <begin position="97"/>
        <end position="117"/>
    </location>
</feature>
<evidence type="ECO:0000313" key="8">
    <source>
        <dbReference type="EMBL" id="QZD87261.1"/>
    </source>
</evidence>
<feature type="transmembrane region" description="Helical" evidence="6">
    <location>
        <begin position="306"/>
        <end position="325"/>
    </location>
</feature>
<dbReference type="Proteomes" id="UP000824280">
    <property type="component" value="Chromosome"/>
</dbReference>
<reference evidence="8 9" key="1">
    <citation type="submission" date="2021-08" db="EMBL/GenBank/DDBJ databases">
        <title>Comparative Genomics Analysis of the Genus Qipengyuania Reveals Extensive Genetic Diversity and Metabolic Versatility, Including the Description of Fifteen Novel Species.</title>
        <authorList>
            <person name="Liu Y."/>
        </authorList>
    </citation>
    <scope>NUCLEOTIDE SEQUENCE [LARGE SCALE GENOMIC DNA]</scope>
    <source>
        <strain evidence="8 9">1XM2-8</strain>
    </source>
</reference>
<feature type="transmembrane region" description="Helical" evidence="6">
    <location>
        <begin position="274"/>
        <end position="294"/>
    </location>
</feature>
<dbReference type="InterPro" id="IPR018076">
    <property type="entry name" value="T2SS_GspF_dom"/>
</dbReference>
<evidence type="ECO:0000259" key="7">
    <source>
        <dbReference type="Pfam" id="PF00482"/>
    </source>
</evidence>
<keyword evidence="5 6" id="KW-0472">Membrane</keyword>
<dbReference type="PANTHER" id="PTHR35007">
    <property type="entry name" value="INTEGRAL MEMBRANE PROTEIN-RELATED"/>
    <property type="match status" value="1"/>
</dbReference>
<keyword evidence="2" id="KW-1003">Cell membrane</keyword>
<dbReference type="EMBL" id="CP081297">
    <property type="protein sequence ID" value="QZD87261.1"/>
    <property type="molecule type" value="Genomic_DNA"/>
</dbReference>